<dbReference type="GO" id="GO:0019863">
    <property type="term" value="F:IgE binding"/>
    <property type="evidence" value="ECO:0007669"/>
    <property type="project" value="UniProtKB-ARBA"/>
</dbReference>
<feature type="compositionally biased region" description="Basic and acidic residues" evidence="4">
    <location>
        <begin position="293"/>
        <end position="303"/>
    </location>
</feature>
<dbReference type="FunFam" id="2.60.120.10:FF:000173">
    <property type="entry name" value="Vicilin-like antimicrobial peptides 2-3"/>
    <property type="match status" value="1"/>
</dbReference>
<proteinExistence type="inferred from homology"/>
<evidence type="ECO:0000259" key="5">
    <source>
        <dbReference type="SMART" id="SM00835"/>
    </source>
</evidence>
<evidence type="ECO:0000256" key="4">
    <source>
        <dbReference type="SAM" id="MobiDB-lite"/>
    </source>
</evidence>
<dbReference type="EMBL" id="RWGY01000662">
    <property type="protein sequence ID" value="TVT99893.1"/>
    <property type="molecule type" value="Genomic_DNA"/>
</dbReference>
<dbReference type="InterPro" id="IPR014710">
    <property type="entry name" value="RmlC-like_jellyroll"/>
</dbReference>
<dbReference type="InterPro" id="IPR006045">
    <property type="entry name" value="Cupin_1"/>
</dbReference>
<evidence type="ECO:0000313" key="7">
    <source>
        <dbReference type="Proteomes" id="UP000324897"/>
    </source>
</evidence>
<dbReference type="PANTHER" id="PTHR31189">
    <property type="entry name" value="OS03G0336100 PROTEIN-RELATED"/>
    <property type="match status" value="1"/>
</dbReference>
<keyword evidence="7" id="KW-1185">Reference proteome</keyword>
<evidence type="ECO:0000256" key="2">
    <source>
        <dbReference type="ARBA" id="ARBA00023129"/>
    </source>
</evidence>
<comment type="similarity">
    <text evidence="3">Belongs to the 7S seed storage protein family.</text>
</comment>
<organism evidence="6 7">
    <name type="scientific">Eragrostis curvula</name>
    <name type="common">weeping love grass</name>
    <dbReference type="NCBI Taxonomy" id="38414"/>
    <lineage>
        <taxon>Eukaryota</taxon>
        <taxon>Viridiplantae</taxon>
        <taxon>Streptophyta</taxon>
        <taxon>Embryophyta</taxon>
        <taxon>Tracheophyta</taxon>
        <taxon>Spermatophyta</taxon>
        <taxon>Magnoliopsida</taxon>
        <taxon>Liliopsida</taxon>
        <taxon>Poales</taxon>
        <taxon>Poaceae</taxon>
        <taxon>PACMAD clade</taxon>
        <taxon>Chloridoideae</taxon>
        <taxon>Eragrostideae</taxon>
        <taxon>Eragrostidinae</taxon>
        <taxon>Eragrostis</taxon>
    </lineage>
</organism>
<dbReference type="Gramene" id="TVT99893">
    <property type="protein sequence ID" value="TVT99893"/>
    <property type="gene ID" value="EJB05_54704"/>
</dbReference>
<reference evidence="6 7" key="1">
    <citation type="journal article" date="2019" name="Sci. Rep.">
        <title>A high-quality genome of Eragrostis curvula grass provides insights into Poaceae evolution and supports new strategies to enhance forage quality.</title>
        <authorList>
            <person name="Carballo J."/>
            <person name="Santos B.A.C.M."/>
            <person name="Zappacosta D."/>
            <person name="Garbus I."/>
            <person name="Selva J.P."/>
            <person name="Gallo C.A."/>
            <person name="Diaz A."/>
            <person name="Albertini E."/>
            <person name="Caccamo M."/>
            <person name="Echenique V."/>
        </authorList>
    </citation>
    <scope>NUCLEOTIDE SEQUENCE [LARGE SCALE GENOMIC DNA]</scope>
    <source>
        <strain evidence="7">cv. Victoria</strain>
        <tissue evidence="6">Leaf</tissue>
    </source>
</reference>
<keyword evidence="1" id="KW-0758">Storage protein</keyword>
<dbReference type="GO" id="GO:0045735">
    <property type="term" value="F:nutrient reservoir activity"/>
    <property type="evidence" value="ECO:0007669"/>
    <property type="project" value="UniProtKB-KW"/>
</dbReference>
<sequence length="543" mass="59818">MHARARAAGCDPAIQQSARSVHAHPLPLATYAPPASTWRRAWLRWLRGSSDPSPTPPPSYTPPLTPQTPASNNTHTHTPQLMGTMKLSTAALLLCTCLSLTLASYADVGSREGRSGSGSGRPYHFGEESFRHWARSQQGRFRVLERFDHELLEGAVGSYRVAILEAAPRAFLQPSHYDADEVMYVSEGEGVVVLLRGGKRESFCVREGDVMVIPAGAVVYSANTHQSDWFRVVMLLSPVSTPGRFEEFFPVGGERPESFFSVFSDDVIQAAFNTRREEWEQVFEKQRKGEITTASEEHIRELSKSCSRGSGGHGGSGSSKWEIKPSSLTGQKPRHSNNHGKHYEISGEECPHLRVLDMEVGLANITRGSMMAPSYSTRANNIAVVVQGSGYFEMACPHLSTSGRSSPQRREREREHGRRREEWGREEEEEDEGHEQEGGQKSRGYKQVRSRIKEGSVIVVPAGHPTALIAGQDENLAVLCFGVHAGFDEKVFLAGRNSALRQMDEHAKALAFGAAAREVDRVLGAQESSVFFRGPQSHGRSSV</sequence>
<feature type="domain" description="Cupin type-1" evidence="5">
    <location>
        <begin position="123"/>
        <end position="280"/>
    </location>
</feature>
<feature type="region of interest" description="Disordered" evidence="4">
    <location>
        <begin position="397"/>
        <end position="447"/>
    </location>
</feature>
<evidence type="ECO:0000313" key="6">
    <source>
        <dbReference type="EMBL" id="TVT99893.1"/>
    </source>
</evidence>
<comment type="caution">
    <text evidence="6">The sequence shown here is derived from an EMBL/GenBank/DDBJ whole genome shotgun (WGS) entry which is preliminary data.</text>
</comment>
<dbReference type="CDD" id="cd02244">
    <property type="entry name" value="cupin_7S_vicilin-like_N"/>
    <property type="match status" value="1"/>
</dbReference>
<dbReference type="CDD" id="cd02245">
    <property type="entry name" value="cupin_7S_vicilin-like_C"/>
    <property type="match status" value="1"/>
</dbReference>
<feature type="compositionally biased region" description="Acidic residues" evidence="4">
    <location>
        <begin position="424"/>
        <end position="434"/>
    </location>
</feature>
<feature type="domain" description="Cupin type-1" evidence="5">
    <location>
        <begin position="326"/>
        <end position="520"/>
    </location>
</feature>
<evidence type="ECO:0000256" key="1">
    <source>
        <dbReference type="ARBA" id="ARBA00022761"/>
    </source>
</evidence>
<dbReference type="SUPFAM" id="SSF51182">
    <property type="entry name" value="RmlC-like cupins"/>
    <property type="match status" value="2"/>
</dbReference>
<feature type="compositionally biased region" description="Pro residues" evidence="4">
    <location>
        <begin position="53"/>
        <end position="66"/>
    </location>
</feature>
<dbReference type="SMART" id="SM00835">
    <property type="entry name" value="Cupin_1"/>
    <property type="match status" value="2"/>
</dbReference>
<dbReference type="PANTHER" id="PTHR31189:SF13">
    <property type="entry name" value="CUPINCIN"/>
    <property type="match status" value="1"/>
</dbReference>
<keyword evidence="2" id="KW-0708">Seed storage protein</keyword>
<feature type="non-terminal residue" evidence="6">
    <location>
        <position position="1"/>
    </location>
</feature>
<dbReference type="Proteomes" id="UP000324897">
    <property type="component" value="Unassembled WGS sequence"/>
</dbReference>
<dbReference type="InterPro" id="IPR011051">
    <property type="entry name" value="RmlC_Cupin_sf"/>
</dbReference>
<feature type="compositionally biased region" description="Polar residues" evidence="4">
    <location>
        <begin position="70"/>
        <end position="80"/>
    </location>
</feature>
<feature type="compositionally biased region" description="Basic and acidic residues" evidence="4">
    <location>
        <begin position="408"/>
        <end position="423"/>
    </location>
</feature>
<feature type="region of interest" description="Disordered" evidence="4">
    <location>
        <begin position="293"/>
        <end position="341"/>
    </location>
</feature>
<name>A0A5J9SLP4_9POAL</name>
<gene>
    <name evidence="6" type="ORF">EJB05_54704</name>
</gene>
<evidence type="ECO:0000256" key="3">
    <source>
        <dbReference type="ARBA" id="ARBA00023597"/>
    </source>
</evidence>
<dbReference type="InterPro" id="IPR050253">
    <property type="entry name" value="Seed_Storage-Functional"/>
</dbReference>
<protein>
    <recommendedName>
        <fullName evidence="5">Cupin type-1 domain-containing protein</fullName>
    </recommendedName>
</protein>
<accession>A0A5J9SLP4</accession>
<dbReference type="AlphaFoldDB" id="A0A5J9SLP4"/>
<dbReference type="Pfam" id="PF00190">
    <property type="entry name" value="Cupin_1"/>
    <property type="match status" value="2"/>
</dbReference>
<dbReference type="OrthoDB" id="1912756at2759"/>
<dbReference type="Gene3D" id="2.60.120.10">
    <property type="entry name" value="Jelly Rolls"/>
    <property type="match status" value="2"/>
</dbReference>
<feature type="region of interest" description="Disordered" evidence="4">
    <location>
        <begin position="49"/>
        <end position="80"/>
    </location>
</feature>